<gene>
    <name evidence="1" type="ORF">ACT17_32655</name>
</gene>
<dbReference type="OrthoDB" id="9969115at2"/>
<sequence>MALETITTPDEDRDERFIARVTESFEQPGQWYWCVVDTTRGEGPEAVVESGYRGTDESAGTAGLAALIRRRATEDPK</sequence>
<evidence type="ECO:0000313" key="2">
    <source>
        <dbReference type="Proteomes" id="UP000037594"/>
    </source>
</evidence>
<dbReference type="AlphaFoldDB" id="A0A0J8WLP3"/>
<name>A0A0J8WLP3_9MYCO</name>
<dbReference type="Proteomes" id="UP000037594">
    <property type="component" value="Unassembled WGS sequence"/>
</dbReference>
<proteinExistence type="predicted"/>
<comment type="caution">
    <text evidence="1">The sequence shown here is derived from an EMBL/GenBank/DDBJ whole genome shotgun (WGS) entry which is preliminary data.</text>
</comment>
<evidence type="ECO:0000313" key="1">
    <source>
        <dbReference type="EMBL" id="KMV13934.1"/>
    </source>
</evidence>
<accession>A0A0J8WLP3</accession>
<dbReference type="PATRIC" id="fig|451644.5.peg.6707"/>
<dbReference type="EMBL" id="LFOD01000064">
    <property type="protein sequence ID" value="KMV13934.1"/>
    <property type="molecule type" value="Genomic_DNA"/>
</dbReference>
<dbReference type="RefSeq" id="WP_048896517.1">
    <property type="nucleotide sequence ID" value="NZ_LFOD01000064.1"/>
</dbReference>
<reference evidence="1 2" key="1">
    <citation type="submission" date="2015-06" db="EMBL/GenBank/DDBJ databases">
        <title>Genome sequence of Mycobacterium conceptionense strain MLE.</title>
        <authorList>
            <person name="Greninger A.L."/>
            <person name="Cunningham G."/>
            <person name="Chiu C.Y."/>
            <person name="Miller S."/>
        </authorList>
    </citation>
    <scope>NUCLEOTIDE SEQUENCE [LARGE SCALE GENOMIC DNA]</scope>
    <source>
        <strain evidence="1 2">MLE</strain>
    </source>
</reference>
<organism evidence="1 2">
    <name type="scientific">Mycolicibacterium conceptionense</name>
    <dbReference type="NCBI Taxonomy" id="451644"/>
    <lineage>
        <taxon>Bacteria</taxon>
        <taxon>Bacillati</taxon>
        <taxon>Actinomycetota</taxon>
        <taxon>Actinomycetes</taxon>
        <taxon>Mycobacteriales</taxon>
        <taxon>Mycobacteriaceae</taxon>
        <taxon>Mycolicibacterium</taxon>
    </lineage>
</organism>
<evidence type="ECO:0008006" key="3">
    <source>
        <dbReference type="Google" id="ProtNLM"/>
    </source>
</evidence>
<protein>
    <recommendedName>
        <fullName evidence="3">DUF1508 domain-containing protein</fullName>
    </recommendedName>
</protein>